<evidence type="ECO:0008006" key="3">
    <source>
        <dbReference type="Google" id="ProtNLM"/>
    </source>
</evidence>
<sequence length="76" mass="8305">MDDAALFDAIGEADPATAERIASLLGDDPDDVGERLAELESAGRVTHGEGGWRLARDPRLDSSVERMVDRLGRERR</sequence>
<keyword evidence="2" id="KW-1185">Reference proteome</keyword>
<proteinExistence type="predicted"/>
<dbReference type="AlphaFoldDB" id="A0A151AJB2"/>
<comment type="caution">
    <text evidence="1">The sequence shown here is derived from an EMBL/GenBank/DDBJ whole genome shotgun (WGS) entry which is preliminary data.</text>
</comment>
<dbReference type="SUPFAM" id="SSF46785">
    <property type="entry name" value="Winged helix' DNA-binding domain"/>
    <property type="match status" value="1"/>
</dbReference>
<reference evidence="1 2" key="1">
    <citation type="submission" date="2016-02" db="EMBL/GenBank/DDBJ databases">
        <title>Genome sequence of Halalkalicoccus paucihalophilus DSM 24557.</title>
        <authorList>
            <person name="Poehlein A."/>
            <person name="Daniel R."/>
        </authorList>
    </citation>
    <scope>NUCLEOTIDE SEQUENCE [LARGE SCALE GENOMIC DNA]</scope>
    <source>
        <strain evidence="1 2">DSM 24557</strain>
    </source>
</reference>
<dbReference type="Proteomes" id="UP000075321">
    <property type="component" value="Unassembled WGS sequence"/>
</dbReference>
<name>A0A151AJB2_9EURY</name>
<evidence type="ECO:0000313" key="2">
    <source>
        <dbReference type="Proteomes" id="UP000075321"/>
    </source>
</evidence>
<protein>
    <recommendedName>
        <fullName evidence="3">HTH arsR-type domain-containing protein</fullName>
    </recommendedName>
</protein>
<dbReference type="InterPro" id="IPR036390">
    <property type="entry name" value="WH_DNA-bd_sf"/>
</dbReference>
<organism evidence="1 2">
    <name type="scientific">Halalkalicoccus paucihalophilus</name>
    <dbReference type="NCBI Taxonomy" id="1008153"/>
    <lineage>
        <taxon>Archaea</taxon>
        <taxon>Methanobacteriati</taxon>
        <taxon>Methanobacteriota</taxon>
        <taxon>Stenosarchaea group</taxon>
        <taxon>Halobacteria</taxon>
        <taxon>Halobacteriales</taxon>
        <taxon>Halococcaceae</taxon>
        <taxon>Halalkalicoccus</taxon>
    </lineage>
</organism>
<dbReference type="PATRIC" id="fig|1008153.3.peg.393"/>
<accession>A0A151AJB2</accession>
<dbReference type="EMBL" id="LTAZ01000001">
    <property type="protein sequence ID" value="KYH27721.1"/>
    <property type="molecule type" value="Genomic_DNA"/>
</dbReference>
<evidence type="ECO:0000313" key="1">
    <source>
        <dbReference type="EMBL" id="KYH27721.1"/>
    </source>
</evidence>
<dbReference type="OrthoDB" id="269230at2157"/>
<gene>
    <name evidence="1" type="ORF">HAPAU_03890</name>
</gene>